<dbReference type="EMBL" id="AAEE01000007">
    <property type="protein sequence ID" value="EAK88229.1"/>
    <property type="molecule type" value="Genomic_DNA"/>
</dbReference>
<keyword evidence="4" id="KW-0406">Ion transport</keyword>
<dbReference type="FunCoup" id="Q5CRC6">
    <property type="interactions" value="253"/>
</dbReference>
<dbReference type="InParanoid" id="Q5CRC6"/>
<evidence type="ECO:0000256" key="4">
    <source>
        <dbReference type="ARBA" id="ARBA00023065"/>
    </source>
</evidence>
<dbReference type="OMA" id="MTYGYMI"/>
<dbReference type="GeneID" id="3373217"/>
<gene>
    <name evidence="5" type="ORF">cgd5_3340</name>
</gene>
<dbReference type="GO" id="GO:0033179">
    <property type="term" value="C:proton-transporting V-type ATPase, V0 domain"/>
    <property type="evidence" value="ECO:0007669"/>
    <property type="project" value="InterPro"/>
</dbReference>
<dbReference type="Proteomes" id="UP000006726">
    <property type="component" value="Chromosome 5"/>
</dbReference>
<keyword evidence="3" id="KW-0375">Hydrogen ion transport</keyword>
<evidence type="ECO:0000256" key="3">
    <source>
        <dbReference type="ARBA" id="ARBA00022781"/>
    </source>
</evidence>
<dbReference type="STRING" id="353152.Q5CRC6"/>
<dbReference type="SUPFAM" id="SSF103486">
    <property type="entry name" value="V-type ATP synthase subunit C"/>
    <property type="match status" value="1"/>
</dbReference>
<dbReference type="PANTHER" id="PTHR11028">
    <property type="entry name" value="VACUOLAR ATP SYNTHASE SUBUNIT AC39"/>
    <property type="match status" value="1"/>
</dbReference>
<comment type="similarity">
    <text evidence="1">Belongs to the V-ATPase V0D/AC39 subunit family.</text>
</comment>
<accession>Q5CRC6</accession>
<dbReference type="InterPro" id="IPR016727">
    <property type="entry name" value="ATPase_V0-cplx_dsu"/>
</dbReference>
<protein>
    <submittedName>
        <fullName evidence="5">Putative vacuolar ATP synthase subunit d</fullName>
    </submittedName>
</protein>
<evidence type="ECO:0000256" key="2">
    <source>
        <dbReference type="ARBA" id="ARBA00022448"/>
    </source>
</evidence>
<dbReference type="RefSeq" id="XP_626260.1">
    <property type="nucleotide sequence ID" value="XM_626260.1"/>
</dbReference>
<evidence type="ECO:0000313" key="6">
    <source>
        <dbReference type="Proteomes" id="UP000006726"/>
    </source>
</evidence>
<sequence>EEKRREKGVLLLSTKFKMELLTFNLKDGYLEAMVRGYRSGFITMDEYHLIGQAETLEDMRTALEETDYGTFMQDEPLPLSVNVITQKCREKFAHEFRMLQSQAYEPLGKFLNYITYEKMIDNVVNLIQGALNKKPAEELLARLDPLGYFPEIRAFVALDLSSSFDELYKSILIETPIGPYFDEFLTSFSGENEDVTSIVKEMDLEILRSSLKKSWLEDFYRFCQTLNPTSAEVMSHVLKCEADFRLLAITLNSLNFNFSSASTLYPSFGYLYPEGTEQIRKAWNDTRVRAALEPYSKYSALYDQCKAFYVNDTANDFGLADDKDESTDKKKSSSHKNLADRQFKSLEDLLYAETVSMCELVFDQQMNYGVFYAWARLKEQEIRNLTWIAEMILMNRKDQVDAIVPIFAPRAR</sequence>
<dbReference type="Gene3D" id="1.20.1690.10">
    <property type="entry name" value="V-type ATP synthase subunit C domain"/>
    <property type="match status" value="2"/>
</dbReference>
<dbReference type="GO" id="GO:0046961">
    <property type="term" value="F:proton-transporting ATPase activity, rotational mechanism"/>
    <property type="evidence" value="ECO:0007669"/>
    <property type="project" value="InterPro"/>
</dbReference>
<evidence type="ECO:0000256" key="1">
    <source>
        <dbReference type="ARBA" id="ARBA00006709"/>
    </source>
</evidence>
<reference evidence="5 6" key="1">
    <citation type="journal article" date="2004" name="Science">
        <title>Complete genome sequence of the apicomplexan, Cryptosporidium parvum.</title>
        <authorList>
            <person name="Abrahamsen M.S."/>
            <person name="Templeton T.J."/>
            <person name="Enomoto S."/>
            <person name="Abrahante J.E."/>
            <person name="Zhu G."/>
            <person name="Lancto C.A."/>
            <person name="Deng M."/>
            <person name="Liu C."/>
            <person name="Widmer G."/>
            <person name="Tzipori S."/>
            <person name="Buck G.A."/>
            <person name="Xu P."/>
            <person name="Bankier A.T."/>
            <person name="Dear P.H."/>
            <person name="Konfortov B.A."/>
            <person name="Spriggs H.F."/>
            <person name="Iyer L."/>
            <person name="Anantharaman V."/>
            <person name="Aravind L."/>
            <person name="Kapur V."/>
        </authorList>
    </citation>
    <scope>NUCLEOTIDE SEQUENCE [LARGE SCALE GENOMIC DNA]</scope>
    <source>
        <strain evidence="6">Iowa II</strain>
    </source>
</reference>
<proteinExistence type="inferred from homology"/>
<dbReference type="AlphaFoldDB" id="Q5CRC6"/>
<evidence type="ECO:0000313" key="5">
    <source>
        <dbReference type="EMBL" id="EAK88229.1"/>
    </source>
</evidence>
<name>Q5CRC6_CRYPI</name>
<dbReference type="Pfam" id="PF01992">
    <property type="entry name" value="vATP-synt_AC39"/>
    <property type="match status" value="1"/>
</dbReference>
<dbReference type="InterPro" id="IPR002843">
    <property type="entry name" value="ATPase_V0-cplx_csu/dsu"/>
</dbReference>
<dbReference type="InterPro" id="IPR036079">
    <property type="entry name" value="ATPase_csu/dsu_sf"/>
</dbReference>
<keyword evidence="6" id="KW-1185">Reference proteome</keyword>
<dbReference type="KEGG" id="cpv:cgd5_3340"/>
<keyword evidence="2" id="KW-0813">Transport</keyword>
<feature type="non-terminal residue" evidence="5">
    <location>
        <position position="1"/>
    </location>
</feature>
<dbReference type="OrthoDB" id="10250083at2759"/>
<comment type="caution">
    <text evidence="5">The sequence shown here is derived from an EMBL/GenBank/DDBJ whole genome shotgun (WGS) entry which is preliminary data.</text>
</comment>
<dbReference type="Gene3D" id="1.10.132.50">
    <property type="entry name" value="ATP synthase (C/AC39) subunit, domain 3"/>
    <property type="match status" value="1"/>
</dbReference>
<dbReference type="InterPro" id="IPR035067">
    <property type="entry name" value="V-type_ATPase_csu/dsu"/>
</dbReference>
<organism evidence="5 6">
    <name type="scientific">Cryptosporidium parvum (strain Iowa II)</name>
    <dbReference type="NCBI Taxonomy" id="353152"/>
    <lineage>
        <taxon>Eukaryota</taxon>
        <taxon>Sar</taxon>
        <taxon>Alveolata</taxon>
        <taxon>Apicomplexa</taxon>
        <taxon>Conoidasida</taxon>
        <taxon>Coccidia</taxon>
        <taxon>Eucoccidiorida</taxon>
        <taxon>Eimeriorina</taxon>
        <taxon>Cryptosporidiidae</taxon>
        <taxon>Cryptosporidium</taxon>
    </lineage>
</organism>
<dbReference type="InterPro" id="IPR044911">
    <property type="entry name" value="V-type_ATPase_csu/dsu_dom_3"/>
</dbReference>